<dbReference type="PIRSF" id="PIRSF012524">
    <property type="entry name" value="YitL_S1"/>
    <property type="match status" value="1"/>
</dbReference>
<accession>A0A839ULS0</accession>
<evidence type="ECO:0000313" key="4">
    <source>
        <dbReference type="Proteomes" id="UP000559987"/>
    </source>
</evidence>
<dbReference type="RefSeq" id="WP_246341291.1">
    <property type="nucleotide sequence ID" value="NZ_JACHXZ010000003.1"/>
</dbReference>
<gene>
    <name evidence="3" type="ORF">FHS30_002342</name>
</gene>
<dbReference type="Pfam" id="PF17783">
    <property type="entry name" value="WHD_CvfB"/>
    <property type="match status" value="1"/>
</dbReference>
<feature type="domain" description="S1 motif" evidence="2">
    <location>
        <begin position="10"/>
        <end position="71"/>
    </location>
</feature>
<dbReference type="Gene3D" id="1.10.10.10">
    <property type="entry name" value="Winged helix-like DNA-binding domain superfamily/Winged helix DNA-binding domain"/>
    <property type="match status" value="1"/>
</dbReference>
<dbReference type="AlphaFoldDB" id="A0A839ULS0"/>
<dbReference type="Gene3D" id="2.40.50.140">
    <property type="entry name" value="Nucleic acid-binding proteins"/>
    <property type="match status" value="1"/>
</dbReference>
<comment type="similarity">
    <text evidence="1">Belongs to the CvfB family.</text>
</comment>
<evidence type="ECO:0000259" key="2">
    <source>
        <dbReference type="SMART" id="SM00316"/>
    </source>
</evidence>
<feature type="domain" description="S1 motif" evidence="2">
    <location>
        <begin position="151"/>
        <end position="213"/>
    </location>
</feature>
<keyword evidence="4" id="KW-1185">Reference proteome</keyword>
<reference evidence="3 4" key="1">
    <citation type="submission" date="2020-08" db="EMBL/GenBank/DDBJ databases">
        <title>Genomic Encyclopedia of Type Strains, Phase III (KMG-III): the genomes of soil and plant-associated and newly described type strains.</title>
        <authorList>
            <person name="Whitman W."/>
        </authorList>
    </citation>
    <scope>NUCLEOTIDE SEQUENCE [LARGE SCALE GENOMIC DNA]</scope>
    <source>
        <strain evidence="3 4">CECT 8571</strain>
    </source>
</reference>
<protein>
    <recommendedName>
        <fullName evidence="2">S1 motif domain-containing protein</fullName>
    </recommendedName>
</protein>
<dbReference type="Pfam" id="PF13509">
    <property type="entry name" value="S1_2"/>
    <property type="match status" value="1"/>
</dbReference>
<dbReference type="InterPro" id="IPR039566">
    <property type="entry name" value="CvfB_S1_st"/>
</dbReference>
<name>A0A839ULS0_9GAMM</name>
<dbReference type="PANTHER" id="PTHR37296:SF1">
    <property type="entry name" value="CONSERVED VIRULENCE FACTOR B"/>
    <property type="match status" value="1"/>
</dbReference>
<dbReference type="PANTHER" id="PTHR37296">
    <property type="entry name" value="CONSERVED VIRULENCE FACTOR B"/>
    <property type="match status" value="1"/>
</dbReference>
<dbReference type="GO" id="GO:0003676">
    <property type="term" value="F:nucleic acid binding"/>
    <property type="evidence" value="ECO:0007669"/>
    <property type="project" value="InterPro"/>
</dbReference>
<dbReference type="InterPro" id="IPR036388">
    <property type="entry name" value="WH-like_DNA-bd_sf"/>
</dbReference>
<comment type="caution">
    <text evidence="3">The sequence shown here is derived from an EMBL/GenBank/DDBJ whole genome shotgun (WGS) entry which is preliminary data.</text>
</comment>
<dbReference type="InterPro" id="IPR012340">
    <property type="entry name" value="NA-bd_OB-fold"/>
</dbReference>
<dbReference type="Proteomes" id="UP000559987">
    <property type="component" value="Unassembled WGS sequence"/>
</dbReference>
<proteinExistence type="inferred from homology"/>
<sequence length="288" mass="31968">MIAENTSMKGLGQFHTLPVAKLSDFGAFLALPDGGEILLPRRFVTDALQVGEFIRVFVYLDSEDRPVATTETPKVQVGQFALLEASAVTRVGAFLDWGLGKELLVPFAEQQRPMEAGRHYLVYVYVNEHDGRIVASSKIDKYLDKYQPRYKVGQSVDLIVANSTDLGFKAIINHAHWGVLFSSEVFQRLSFGQQIQGFIKRVRPDGKIDLTLQNKSVQRDQLAEKVMAYVARQGGFAPLHDKSDPAEITRALGMSKAAFKRTIGSLYKAGELELESNGIRSTKDSDAE</sequence>
<dbReference type="EMBL" id="JACHXZ010000003">
    <property type="protein sequence ID" value="MBB3169134.1"/>
    <property type="molecule type" value="Genomic_DNA"/>
</dbReference>
<evidence type="ECO:0000313" key="3">
    <source>
        <dbReference type="EMBL" id="MBB3169134.1"/>
    </source>
</evidence>
<dbReference type="SMART" id="SM00316">
    <property type="entry name" value="S1"/>
    <property type="match status" value="2"/>
</dbReference>
<dbReference type="InterPro" id="IPR014464">
    <property type="entry name" value="CvfB_fam"/>
</dbReference>
<evidence type="ECO:0000256" key="1">
    <source>
        <dbReference type="PIRNR" id="PIRNR012524"/>
    </source>
</evidence>
<organism evidence="3 4">
    <name type="scientific">Simiduia aestuariiviva</name>
    <dbReference type="NCBI Taxonomy" id="1510459"/>
    <lineage>
        <taxon>Bacteria</taxon>
        <taxon>Pseudomonadati</taxon>
        <taxon>Pseudomonadota</taxon>
        <taxon>Gammaproteobacteria</taxon>
        <taxon>Cellvibrionales</taxon>
        <taxon>Cellvibrionaceae</taxon>
        <taxon>Simiduia</taxon>
    </lineage>
</organism>
<dbReference type="InterPro" id="IPR040764">
    <property type="entry name" value="CvfB_WH"/>
</dbReference>
<dbReference type="InterPro" id="IPR003029">
    <property type="entry name" value="S1_domain"/>
</dbReference>